<evidence type="ECO:0000313" key="2">
    <source>
        <dbReference type="EnsemblProtists" id="HpaP806572"/>
    </source>
</evidence>
<evidence type="ECO:0000313" key="3">
    <source>
        <dbReference type="Proteomes" id="UP000011713"/>
    </source>
</evidence>
<evidence type="ECO:0000256" key="1">
    <source>
        <dbReference type="SAM" id="Phobius"/>
    </source>
</evidence>
<proteinExistence type="predicted"/>
<organism evidence="2 3">
    <name type="scientific">Hyaloperonospora arabidopsidis (strain Emoy2)</name>
    <name type="common">Downy mildew agent</name>
    <name type="synonym">Peronospora arabidopsidis</name>
    <dbReference type="NCBI Taxonomy" id="559515"/>
    <lineage>
        <taxon>Eukaryota</taxon>
        <taxon>Sar</taxon>
        <taxon>Stramenopiles</taxon>
        <taxon>Oomycota</taxon>
        <taxon>Peronosporomycetes</taxon>
        <taxon>Peronosporales</taxon>
        <taxon>Peronosporaceae</taxon>
        <taxon>Hyaloperonospora</taxon>
    </lineage>
</organism>
<dbReference type="AlphaFoldDB" id="M4BJJ3"/>
<feature type="transmembrane region" description="Helical" evidence="1">
    <location>
        <begin position="17"/>
        <end position="36"/>
    </location>
</feature>
<dbReference type="HOGENOM" id="CLU_2175930_0_0_1"/>
<protein>
    <submittedName>
        <fullName evidence="2">Uncharacterized protein</fullName>
    </submittedName>
</protein>
<keyword evidence="3" id="KW-1185">Reference proteome</keyword>
<dbReference type="VEuPathDB" id="FungiDB:HpaG806572"/>
<reference evidence="2" key="2">
    <citation type="submission" date="2015-06" db="UniProtKB">
        <authorList>
            <consortium name="EnsemblProtists"/>
        </authorList>
    </citation>
    <scope>IDENTIFICATION</scope>
    <source>
        <strain evidence="2">Emoy2</strain>
    </source>
</reference>
<dbReference type="EnsemblProtists" id="HpaT806572">
    <property type="protein sequence ID" value="HpaP806572"/>
    <property type="gene ID" value="HpaG806572"/>
</dbReference>
<keyword evidence="1" id="KW-0812">Transmembrane</keyword>
<sequence length="110" mass="12617">MIISSPLVVQLTILNRLLLLLWSPRLVSMLTLMLLHTPMKTLLILSILSLPLHHGVVRTLPSRTIQKSRERAVRTVQQYAVRQGFAVSTVCTRSRRVKRVLLCCLQDKDY</sequence>
<name>M4BJJ3_HYAAE</name>
<accession>M4BJJ3</accession>
<dbReference type="Proteomes" id="UP000011713">
    <property type="component" value="Unassembled WGS sequence"/>
</dbReference>
<reference evidence="3" key="1">
    <citation type="journal article" date="2010" name="Science">
        <title>Signatures of adaptation to obligate biotrophy in the Hyaloperonospora arabidopsidis genome.</title>
        <authorList>
            <person name="Baxter L."/>
            <person name="Tripathy S."/>
            <person name="Ishaque N."/>
            <person name="Boot N."/>
            <person name="Cabral A."/>
            <person name="Kemen E."/>
            <person name="Thines M."/>
            <person name="Ah-Fong A."/>
            <person name="Anderson R."/>
            <person name="Badejoko W."/>
            <person name="Bittner-Eddy P."/>
            <person name="Boore J.L."/>
            <person name="Chibucos M.C."/>
            <person name="Coates M."/>
            <person name="Dehal P."/>
            <person name="Delehaunty K."/>
            <person name="Dong S."/>
            <person name="Downton P."/>
            <person name="Dumas B."/>
            <person name="Fabro G."/>
            <person name="Fronick C."/>
            <person name="Fuerstenberg S.I."/>
            <person name="Fulton L."/>
            <person name="Gaulin E."/>
            <person name="Govers F."/>
            <person name="Hughes L."/>
            <person name="Humphray S."/>
            <person name="Jiang R.H."/>
            <person name="Judelson H."/>
            <person name="Kamoun S."/>
            <person name="Kyung K."/>
            <person name="Meijer H."/>
            <person name="Minx P."/>
            <person name="Morris P."/>
            <person name="Nelson J."/>
            <person name="Phuntumart V."/>
            <person name="Qutob D."/>
            <person name="Rehmany A."/>
            <person name="Rougon-Cardoso A."/>
            <person name="Ryden P."/>
            <person name="Torto-Alalibo T."/>
            <person name="Studholme D."/>
            <person name="Wang Y."/>
            <person name="Win J."/>
            <person name="Wood J."/>
            <person name="Clifton S.W."/>
            <person name="Rogers J."/>
            <person name="Van den Ackerveken G."/>
            <person name="Jones J.D."/>
            <person name="McDowell J.M."/>
            <person name="Beynon J."/>
            <person name="Tyler B.M."/>
        </authorList>
    </citation>
    <scope>NUCLEOTIDE SEQUENCE [LARGE SCALE GENOMIC DNA]</scope>
    <source>
        <strain evidence="3">Emoy2</strain>
    </source>
</reference>
<keyword evidence="1" id="KW-0472">Membrane</keyword>
<keyword evidence="1" id="KW-1133">Transmembrane helix</keyword>
<dbReference type="InParanoid" id="M4BJJ3"/>
<dbReference type="EMBL" id="JH598326">
    <property type="status" value="NOT_ANNOTATED_CDS"/>
    <property type="molecule type" value="Genomic_DNA"/>
</dbReference>